<sequence>MPAEPVPAEPDITAVLAAIADAPRNAVVLIDGPSGSGKSTLADRLLAAWPTEAAPQLLRLDDVYPGWGGLAAGAEQMRTGLLEARAAGRPAGWRRWDWASLAPAEWHEVATDRPVIVEGCGALAGDAAAHADVTVWVSADDTVRKRRALERDAGGFDAHWDEWQAQWERYEAAEHPRGRAQFVLEAA</sequence>
<name>A0A1H1TE51_9MICO</name>
<dbReference type="Pfam" id="PF13671">
    <property type="entry name" value="AAA_33"/>
    <property type="match status" value="1"/>
</dbReference>
<gene>
    <name evidence="1" type="ORF">SAMN04489834_1748</name>
</gene>
<protein>
    <submittedName>
        <fullName evidence="1">Uridine kinase</fullName>
    </submittedName>
</protein>
<dbReference type="STRING" id="412690.SAMN04489834_1748"/>
<dbReference type="RefSeq" id="WP_231919406.1">
    <property type="nucleotide sequence ID" value="NZ_LT629742.1"/>
</dbReference>
<dbReference type="InterPro" id="IPR027417">
    <property type="entry name" value="P-loop_NTPase"/>
</dbReference>
<dbReference type="SUPFAM" id="SSF52540">
    <property type="entry name" value="P-loop containing nucleoside triphosphate hydrolases"/>
    <property type="match status" value="1"/>
</dbReference>
<dbReference type="AlphaFoldDB" id="A0A1H1TE51"/>
<proteinExistence type="predicted"/>
<keyword evidence="2" id="KW-1185">Reference proteome</keyword>
<dbReference type="NCBIfam" id="NF005115">
    <property type="entry name" value="PRK06547.1"/>
    <property type="match status" value="1"/>
</dbReference>
<dbReference type="Gene3D" id="3.40.50.300">
    <property type="entry name" value="P-loop containing nucleotide triphosphate hydrolases"/>
    <property type="match status" value="1"/>
</dbReference>
<keyword evidence="1" id="KW-0808">Transferase</keyword>
<dbReference type="Proteomes" id="UP000181956">
    <property type="component" value="Chromosome I"/>
</dbReference>
<accession>A0A1H1TE51</accession>
<dbReference type="EMBL" id="LT629742">
    <property type="protein sequence ID" value="SDS58500.1"/>
    <property type="molecule type" value="Genomic_DNA"/>
</dbReference>
<keyword evidence="1" id="KW-0418">Kinase</keyword>
<dbReference type="GO" id="GO:0016301">
    <property type="term" value="F:kinase activity"/>
    <property type="evidence" value="ECO:0007669"/>
    <property type="project" value="UniProtKB-KW"/>
</dbReference>
<organism evidence="1 2">
    <name type="scientific">Microterricola viridarii</name>
    <dbReference type="NCBI Taxonomy" id="412690"/>
    <lineage>
        <taxon>Bacteria</taxon>
        <taxon>Bacillati</taxon>
        <taxon>Actinomycetota</taxon>
        <taxon>Actinomycetes</taxon>
        <taxon>Micrococcales</taxon>
        <taxon>Microbacteriaceae</taxon>
        <taxon>Microterricola</taxon>
    </lineage>
</organism>
<reference evidence="2" key="1">
    <citation type="submission" date="2016-10" db="EMBL/GenBank/DDBJ databases">
        <authorList>
            <person name="Varghese N."/>
            <person name="Submissions S."/>
        </authorList>
    </citation>
    <scope>NUCLEOTIDE SEQUENCE [LARGE SCALE GENOMIC DNA]</scope>
    <source>
        <strain evidence="2">DSM 21772</strain>
    </source>
</reference>
<evidence type="ECO:0000313" key="2">
    <source>
        <dbReference type="Proteomes" id="UP000181956"/>
    </source>
</evidence>
<evidence type="ECO:0000313" key="1">
    <source>
        <dbReference type="EMBL" id="SDS58500.1"/>
    </source>
</evidence>